<dbReference type="EMBL" id="SRSD01000001">
    <property type="protein sequence ID" value="KAA0895447.1"/>
    <property type="molecule type" value="Genomic_DNA"/>
</dbReference>
<reference evidence="1 2" key="1">
    <citation type="submission" date="2019-04" db="EMBL/GenBank/DDBJ databases">
        <title>Geobacter ruber sp. nov., ferric-reducing bacteria isolated from paddy soil.</title>
        <authorList>
            <person name="Xu Z."/>
            <person name="Masuda Y."/>
            <person name="Itoh H."/>
            <person name="Senoo K."/>
        </authorList>
    </citation>
    <scope>NUCLEOTIDE SEQUENCE [LARGE SCALE GENOMIC DNA]</scope>
    <source>
        <strain evidence="1 2">Red88</strain>
    </source>
</reference>
<sequence length="61" mass="7115">MTVQTDEKEEKKIEGLTREAEILIEEEASKKDLKEKRGVIKQTYYDGSKKLKHIVPKGKRI</sequence>
<keyword evidence="2" id="KW-1185">Reference proteome</keyword>
<dbReference type="RefSeq" id="WP_149306026.1">
    <property type="nucleotide sequence ID" value="NZ_SRSD01000001.1"/>
</dbReference>
<accession>A0A5A9XQM1</accession>
<dbReference type="AlphaFoldDB" id="A0A5A9XQM1"/>
<organism evidence="1 2">
    <name type="scientific">Oryzomonas rubra</name>
    <dbReference type="NCBI Taxonomy" id="2509454"/>
    <lineage>
        <taxon>Bacteria</taxon>
        <taxon>Pseudomonadati</taxon>
        <taxon>Thermodesulfobacteriota</taxon>
        <taxon>Desulfuromonadia</taxon>
        <taxon>Geobacterales</taxon>
        <taxon>Geobacteraceae</taxon>
        <taxon>Oryzomonas</taxon>
    </lineage>
</organism>
<dbReference type="OrthoDB" id="5398275at2"/>
<gene>
    <name evidence="1" type="ORF">ET418_02700</name>
</gene>
<evidence type="ECO:0000313" key="1">
    <source>
        <dbReference type="EMBL" id="KAA0895447.1"/>
    </source>
</evidence>
<name>A0A5A9XQM1_9BACT</name>
<evidence type="ECO:0000313" key="2">
    <source>
        <dbReference type="Proteomes" id="UP000324298"/>
    </source>
</evidence>
<proteinExistence type="predicted"/>
<comment type="caution">
    <text evidence="1">The sequence shown here is derived from an EMBL/GenBank/DDBJ whole genome shotgun (WGS) entry which is preliminary data.</text>
</comment>
<protein>
    <submittedName>
        <fullName evidence="1">Uncharacterized protein</fullName>
    </submittedName>
</protein>
<dbReference type="Proteomes" id="UP000324298">
    <property type="component" value="Unassembled WGS sequence"/>
</dbReference>